<evidence type="ECO:0008006" key="7">
    <source>
        <dbReference type="Google" id="ProtNLM"/>
    </source>
</evidence>
<feature type="compositionally biased region" description="Gly residues" evidence="2">
    <location>
        <begin position="175"/>
        <end position="185"/>
    </location>
</feature>
<protein>
    <recommendedName>
        <fullName evidence="7">Integrase catalytic domain-containing protein</fullName>
    </recommendedName>
</protein>
<feature type="coiled-coil region" evidence="1">
    <location>
        <begin position="421"/>
        <end position="448"/>
    </location>
</feature>
<dbReference type="SUPFAM" id="SSF53098">
    <property type="entry name" value="Ribonuclease H-like"/>
    <property type="match status" value="1"/>
</dbReference>
<accession>A0AAD8RCY3</accession>
<dbReference type="Gene3D" id="3.30.420.10">
    <property type="entry name" value="Ribonuclease H-like superfamily/Ribonuclease H"/>
    <property type="match status" value="1"/>
</dbReference>
<dbReference type="Pfam" id="PF08284">
    <property type="entry name" value="RVP_2"/>
    <property type="match status" value="1"/>
</dbReference>
<organism evidence="5 6">
    <name type="scientific">Lolium multiflorum</name>
    <name type="common">Italian ryegrass</name>
    <name type="synonym">Lolium perenne subsp. multiflorum</name>
    <dbReference type="NCBI Taxonomy" id="4521"/>
    <lineage>
        <taxon>Eukaryota</taxon>
        <taxon>Viridiplantae</taxon>
        <taxon>Streptophyta</taxon>
        <taxon>Embryophyta</taxon>
        <taxon>Tracheophyta</taxon>
        <taxon>Spermatophyta</taxon>
        <taxon>Magnoliopsida</taxon>
        <taxon>Liliopsida</taxon>
        <taxon>Poales</taxon>
        <taxon>Poaceae</taxon>
        <taxon>BOP clade</taxon>
        <taxon>Pooideae</taxon>
        <taxon>Poodae</taxon>
        <taxon>Poeae</taxon>
        <taxon>Poeae Chloroplast Group 2 (Poeae type)</taxon>
        <taxon>Loliodinae</taxon>
        <taxon>Loliinae</taxon>
        <taxon>Lolium</taxon>
    </lineage>
</organism>
<dbReference type="CDD" id="cd00303">
    <property type="entry name" value="retropepsin_like"/>
    <property type="match status" value="1"/>
</dbReference>
<evidence type="ECO:0000259" key="3">
    <source>
        <dbReference type="Pfam" id="PF03732"/>
    </source>
</evidence>
<sequence length="900" mass="98340">MGEVAAASAAEITEVRSAVDLLHGRIAVIDTTQQSLVAQLSITAESVKEGSLAQAASARQFAAMERRLEETLATLARLHERSPSPEEDEADPDDTVVAGHGKVSTTHASWMGDVAGAATSSCAQARDSSHGDGLLGVNSRGAGGGGFGGAGGGGLGGVGGGGAAGGGLGGAGGGGSGGVGGGRQGAGADPSSRHNLKMSFPRFDGENPRIWKDKCLDYFKLFNVNPSLWLVSATLHMDGNAALWLKAYRLRHEISTWPMLMTAVMEKFGADDYRRYLKQFLALTQKGSVEEYQLQFEALSYQVSIQNPHYDEHFFVAQFIKGLKSDLRGAVEAQVPDTVERAILLARVQEEVLTEAKPWAHKQQSFTRVEPAAARHDVLKPTIRVGGDFWRDRQLRDYRKANNQCYKCGDPYTPAHQCAKKQGAEVHAVELEQQAEMLSDEVLQLMEMHDIAQAEQLSLSIHAMAGTEGSETLKLRALVGNQVMLILVDSGSSTNFLNANMVQRLQCPVTKTDTLPVKLANGEFMQCSEMVQDLSWWCQGETFTTSMRILQLGAYDAILGIDCLKSHSPMVTDWEHHCLAFPYKGKFVKLKGIAAPPETTVRELPIEQLIKWYKGNEVWALAIVQPETEGEQTQLPPEIQEVINHFGDVFATPTELPPERDYDHAIPLKQDAAPFNARPYRYSPAHKDEIERQVKAMLAAGTIIPTLQTKLISAFHASAVGGHSGIQATYQRLKRMFAWHGMKAAVAEFIQQCDVCQHAKHSNQHPQGLLQPLPIPAGAWQDVTIDFIEGLPLSDGANTILVVVDRFTKYAHFLPLKHPFTSPQVAKVFIDSVVKLHGMPRMVKKGNAAIVQVLVKWTNVDEASATWENWDVLKERFPFIVAWGQANFPAGGIDTHQVMP</sequence>
<keyword evidence="1" id="KW-0175">Coiled coil</keyword>
<dbReference type="InterPro" id="IPR021109">
    <property type="entry name" value="Peptidase_aspartic_dom_sf"/>
</dbReference>
<dbReference type="SUPFAM" id="SSF56672">
    <property type="entry name" value="DNA/RNA polymerases"/>
    <property type="match status" value="1"/>
</dbReference>
<dbReference type="Gene3D" id="2.40.70.10">
    <property type="entry name" value="Acid Proteases"/>
    <property type="match status" value="1"/>
</dbReference>
<dbReference type="EMBL" id="JAUUTY010000006">
    <property type="protein sequence ID" value="KAK1619215.1"/>
    <property type="molecule type" value="Genomic_DNA"/>
</dbReference>
<dbReference type="SUPFAM" id="SSF50630">
    <property type="entry name" value="Acid proteases"/>
    <property type="match status" value="1"/>
</dbReference>
<proteinExistence type="predicted"/>
<evidence type="ECO:0000256" key="2">
    <source>
        <dbReference type="SAM" id="MobiDB-lite"/>
    </source>
</evidence>
<dbReference type="InterPro" id="IPR043502">
    <property type="entry name" value="DNA/RNA_pol_sf"/>
</dbReference>
<dbReference type="PANTHER" id="PTHR35046:SF9">
    <property type="entry name" value="RNA-DIRECTED DNA POLYMERASE"/>
    <property type="match status" value="1"/>
</dbReference>
<feature type="region of interest" description="Disordered" evidence="2">
    <location>
        <begin position="175"/>
        <end position="194"/>
    </location>
</feature>
<dbReference type="Pfam" id="PF03732">
    <property type="entry name" value="Retrotrans_gag"/>
    <property type="match status" value="1"/>
</dbReference>
<dbReference type="Gene3D" id="1.10.340.70">
    <property type="match status" value="1"/>
</dbReference>
<dbReference type="PANTHER" id="PTHR35046">
    <property type="entry name" value="ZINC KNUCKLE (CCHC-TYPE) FAMILY PROTEIN"/>
    <property type="match status" value="1"/>
</dbReference>
<dbReference type="AlphaFoldDB" id="A0AAD8RCY3"/>
<evidence type="ECO:0000256" key="1">
    <source>
        <dbReference type="SAM" id="Coils"/>
    </source>
</evidence>
<evidence type="ECO:0000313" key="6">
    <source>
        <dbReference type="Proteomes" id="UP001231189"/>
    </source>
</evidence>
<dbReference type="InterPro" id="IPR041588">
    <property type="entry name" value="Integrase_H2C2"/>
</dbReference>
<dbReference type="InterPro" id="IPR012337">
    <property type="entry name" value="RNaseH-like_sf"/>
</dbReference>
<evidence type="ECO:0000313" key="5">
    <source>
        <dbReference type="EMBL" id="KAK1619215.1"/>
    </source>
</evidence>
<dbReference type="InterPro" id="IPR005162">
    <property type="entry name" value="Retrotrans_gag_dom"/>
</dbReference>
<feature type="domain" description="Integrase zinc-binding" evidence="4">
    <location>
        <begin position="706"/>
        <end position="761"/>
    </location>
</feature>
<dbReference type="GO" id="GO:0003676">
    <property type="term" value="F:nucleic acid binding"/>
    <property type="evidence" value="ECO:0007669"/>
    <property type="project" value="InterPro"/>
</dbReference>
<evidence type="ECO:0000259" key="4">
    <source>
        <dbReference type="Pfam" id="PF17921"/>
    </source>
</evidence>
<dbReference type="SUPFAM" id="SSF54160">
    <property type="entry name" value="Chromo domain-like"/>
    <property type="match status" value="1"/>
</dbReference>
<feature type="domain" description="Retrotransposon gag" evidence="3">
    <location>
        <begin position="233"/>
        <end position="324"/>
    </location>
</feature>
<name>A0AAD8RCY3_LOLMU</name>
<comment type="caution">
    <text evidence="5">The sequence shown here is derived from an EMBL/GenBank/DDBJ whole genome shotgun (WGS) entry which is preliminary data.</text>
</comment>
<dbReference type="InterPro" id="IPR016197">
    <property type="entry name" value="Chromo-like_dom_sf"/>
</dbReference>
<gene>
    <name evidence="5" type="ORF">QYE76_024732</name>
</gene>
<dbReference type="InterPro" id="IPR036397">
    <property type="entry name" value="RNaseH_sf"/>
</dbReference>
<reference evidence="5" key="1">
    <citation type="submission" date="2023-07" db="EMBL/GenBank/DDBJ databases">
        <title>A chromosome-level genome assembly of Lolium multiflorum.</title>
        <authorList>
            <person name="Chen Y."/>
            <person name="Copetti D."/>
            <person name="Kolliker R."/>
            <person name="Studer B."/>
        </authorList>
    </citation>
    <scope>NUCLEOTIDE SEQUENCE</scope>
    <source>
        <strain evidence="5">02402/16</strain>
        <tissue evidence="5">Leaf</tissue>
    </source>
</reference>
<dbReference type="Proteomes" id="UP001231189">
    <property type="component" value="Unassembled WGS sequence"/>
</dbReference>
<dbReference type="Pfam" id="PF17921">
    <property type="entry name" value="Integrase_H2C2"/>
    <property type="match status" value="1"/>
</dbReference>
<keyword evidence="6" id="KW-1185">Reference proteome</keyword>